<dbReference type="EMBL" id="LT554015">
    <property type="protein sequence ID" value="SAM02737.1"/>
    <property type="molecule type" value="Genomic_DNA"/>
</dbReference>
<proteinExistence type="predicted"/>
<dbReference type="Proteomes" id="UP000078561">
    <property type="component" value="Unassembled WGS sequence"/>
</dbReference>
<evidence type="ECO:0000313" key="2">
    <source>
        <dbReference type="Proteomes" id="UP000078561"/>
    </source>
</evidence>
<protein>
    <submittedName>
        <fullName evidence="1">Uncharacterized protein</fullName>
    </submittedName>
</protein>
<dbReference type="STRING" id="4829.A0A168PPG3"/>
<name>A0A168PPG3_ABSGL</name>
<dbReference type="AlphaFoldDB" id="A0A168PPG3"/>
<sequence>MHSYNAPFKGTPLAKLKSFNGPVTFGLDELHLLGHGLCKEVLAMAKIVKKLFVDMEHSLRSIPTTFDGSFRTPNSKHTTRAVDYLAIVTYAIPALFVNEMVNGEAKHALKSIVKFLQLAQLRSISDQQLDDMDRYLQAWNDFLQAQVDDNKYDITVFKPNYHYLQHITAMIRQLGPMYAFSTRCLERTIGMYKRKLKSTKDSGVEAGNVLVSTAATDYAKSMQDEDNADDNEGNDEGIYLDGKTNTIRLSSASIDQLGIDREEVYRTLGATRNSIIITATRIFKDGTIYGSKSNTTRSTRKDYLMVFNTVVNKYALRPRRQPSNVLMFFFGDVLKYIKYDNNYFAVVTLYQAYFDDDNETYYFRHTQTRTKTTLINANDLLACAGTISNSRSKCSSIFWDQMVLGQDTSAANCGNLDYVP</sequence>
<organism evidence="1">
    <name type="scientific">Absidia glauca</name>
    <name type="common">Pin mould</name>
    <dbReference type="NCBI Taxonomy" id="4829"/>
    <lineage>
        <taxon>Eukaryota</taxon>
        <taxon>Fungi</taxon>
        <taxon>Fungi incertae sedis</taxon>
        <taxon>Mucoromycota</taxon>
        <taxon>Mucoromycotina</taxon>
        <taxon>Mucoromycetes</taxon>
        <taxon>Mucorales</taxon>
        <taxon>Cunninghamellaceae</taxon>
        <taxon>Absidia</taxon>
    </lineage>
</organism>
<gene>
    <name evidence="1" type="primary">ABSGL_08553.1 scaffold 10420</name>
</gene>
<reference evidence="1" key="1">
    <citation type="submission" date="2016-04" db="EMBL/GenBank/DDBJ databases">
        <authorList>
            <person name="Evans L.H."/>
            <person name="Alamgir A."/>
            <person name="Owens N."/>
            <person name="Weber N.D."/>
            <person name="Virtaneva K."/>
            <person name="Barbian K."/>
            <person name="Babar A."/>
            <person name="Rosenke K."/>
        </authorList>
    </citation>
    <scope>NUCLEOTIDE SEQUENCE [LARGE SCALE GENOMIC DNA]</scope>
    <source>
        <strain evidence="1">CBS 101.48</strain>
    </source>
</reference>
<dbReference type="OrthoDB" id="2281940at2759"/>
<keyword evidence="2" id="KW-1185">Reference proteome</keyword>
<dbReference type="InParanoid" id="A0A168PPG3"/>
<evidence type="ECO:0000313" key="1">
    <source>
        <dbReference type="EMBL" id="SAM02737.1"/>
    </source>
</evidence>
<accession>A0A168PPG3</accession>